<dbReference type="InterPro" id="IPR007867">
    <property type="entry name" value="GMC_OxRtase_C"/>
</dbReference>
<organism evidence="5 6">
    <name type="scientific">Aspergillus coremiiformis</name>
    <dbReference type="NCBI Taxonomy" id="138285"/>
    <lineage>
        <taxon>Eukaryota</taxon>
        <taxon>Fungi</taxon>
        <taxon>Dikarya</taxon>
        <taxon>Ascomycota</taxon>
        <taxon>Pezizomycotina</taxon>
        <taxon>Eurotiomycetes</taxon>
        <taxon>Eurotiomycetidae</taxon>
        <taxon>Eurotiales</taxon>
        <taxon>Aspergillaceae</taxon>
        <taxon>Aspergillus</taxon>
        <taxon>Aspergillus subgen. Circumdati</taxon>
    </lineage>
</organism>
<dbReference type="OrthoDB" id="269227at2759"/>
<keyword evidence="2" id="KW-0285">Flavoprotein</keyword>
<dbReference type="Gene3D" id="3.50.50.60">
    <property type="entry name" value="FAD/NAD(P)-binding domain"/>
    <property type="match status" value="1"/>
</dbReference>
<dbReference type="Pfam" id="PF05199">
    <property type="entry name" value="GMC_oxred_C"/>
    <property type="match status" value="1"/>
</dbReference>
<comment type="cofactor">
    <cofactor evidence="2">
        <name>FAD</name>
        <dbReference type="ChEBI" id="CHEBI:57692"/>
    </cofactor>
</comment>
<feature type="domain" description="Glucose-methanol-choline oxidoreductase N-terminal" evidence="4">
    <location>
        <begin position="350"/>
        <end position="364"/>
    </location>
</feature>
<dbReference type="AlphaFoldDB" id="A0A5N6ZIG4"/>
<protein>
    <recommendedName>
        <fullName evidence="4">Glucose-methanol-choline oxidoreductase N-terminal domain-containing protein</fullName>
    </recommendedName>
</protein>
<accession>A0A5N6ZIG4</accession>
<dbReference type="PANTHER" id="PTHR11552:SF100">
    <property type="entry name" value="DEHYDROGENASE, PUTATIVE (AFU_ORTHOLOGUE AFUA_5G00630)-RELATED"/>
    <property type="match status" value="1"/>
</dbReference>
<feature type="binding site" evidence="2">
    <location>
        <position position="296"/>
    </location>
    <ligand>
        <name>FAD</name>
        <dbReference type="ChEBI" id="CHEBI:57692"/>
    </ligand>
</feature>
<evidence type="ECO:0000259" key="4">
    <source>
        <dbReference type="PROSITE" id="PS00624"/>
    </source>
</evidence>
<dbReference type="GO" id="GO:0016614">
    <property type="term" value="F:oxidoreductase activity, acting on CH-OH group of donors"/>
    <property type="evidence" value="ECO:0007669"/>
    <property type="project" value="InterPro"/>
</dbReference>
<dbReference type="PROSITE" id="PS00624">
    <property type="entry name" value="GMC_OXRED_2"/>
    <property type="match status" value="1"/>
</dbReference>
<feature type="chain" id="PRO_5025050199" description="Glucose-methanol-choline oxidoreductase N-terminal domain-containing protein" evidence="3">
    <location>
        <begin position="20"/>
        <end position="648"/>
    </location>
</feature>
<feature type="signal peptide" evidence="3">
    <location>
        <begin position="1"/>
        <end position="19"/>
    </location>
</feature>
<dbReference type="SUPFAM" id="SSF54373">
    <property type="entry name" value="FAD-linked reductases, C-terminal domain"/>
    <property type="match status" value="1"/>
</dbReference>
<gene>
    <name evidence="5" type="ORF">BDV28DRAFT_162326</name>
</gene>
<keyword evidence="2" id="KW-0274">FAD</keyword>
<keyword evidence="3" id="KW-0732">Signal</keyword>
<dbReference type="InterPro" id="IPR000172">
    <property type="entry name" value="GMC_OxRdtase_N"/>
</dbReference>
<dbReference type="GO" id="GO:0050660">
    <property type="term" value="F:flavin adenine dinucleotide binding"/>
    <property type="evidence" value="ECO:0007669"/>
    <property type="project" value="InterPro"/>
</dbReference>
<sequence>MLVALLLTLLIPSIPLTNAIDLKGYEYIVVGSGAGGSPLAARLALAGHRTLLLEAGSDQGHNLNYSVPGYAAKVTEDPALAWNFFVRHYTNDTRQARDFKTVYETPDGKEYTGLQPPAGSRMKGILYPRAGTLGGCTAHNALVAMYPFRSDFDDIARVTGDGSWAAENMRRYFVRLERNRYVLPGDPRHGYWGWLGVEKPPLRLVLQDEQLLSLAFGGAFALEGNSLWGNLASLIVGDANAARETRDTRPGYYALPVSVHDGKRNGPREFVVSVRDAVNADGSKRYPLDVRTDCFVTRIVLDKSVGVPRATGVEFLDGEFLYKASPLSRMGRVGVPGTATASREVIVAGGAYNSPQLLKLSGIGPARELQRHGIEVVVDRPGVGSNLQDQYEVMVQGHLPKDLGSLKDCTFDFPGQSDPCLARWMKPVLGDRGIYASSGLSAAMFYRSTAASSDETDIVVYSAIGNFRGYFPGYSVNITATHDWFTWSALAAHPRNNAGTVTLRSADPLDPPEIVFNYFDTGVGNYTADLQGLYEAIQLGRKAFARQRLPVTEVLPGKQVLSPDDIETYIRDTAWGHHATSTCSIGPDDDPMAVLDSKFRVRGVHGLRVVDASVFPRTPGTFPTLAICTVAEKAADVILSEIVNPGLR</sequence>
<dbReference type="EMBL" id="ML739045">
    <property type="protein sequence ID" value="KAE8355930.1"/>
    <property type="molecule type" value="Genomic_DNA"/>
</dbReference>
<evidence type="ECO:0000313" key="5">
    <source>
        <dbReference type="EMBL" id="KAE8355930.1"/>
    </source>
</evidence>
<dbReference type="PANTHER" id="PTHR11552">
    <property type="entry name" value="GLUCOSE-METHANOL-CHOLINE GMC OXIDOREDUCTASE"/>
    <property type="match status" value="1"/>
</dbReference>
<keyword evidence="6" id="KW-1185">Reference proteome</keyword>
<evidence type="ECO:0000256" key="1">
    <source>
        <dbReference type="ARBA" id="ARBA00010790"/>
    </source>
</evidence>
<evidence type="ECO:0000256" key="2">
    <source>
        <dbReference type="PIRSR" id="PIRSR000137-2"/>
    </source>
</evidence>
<dbReference type="InterPro" id="IPR012132">
    <property type="entry name" value="GMC_OxRdtase"/>
</dbReference>
<evidence type="ECO:0000256" key="3">
    <source>
        <dbReference type="SAM" id="SignalP"/>
    </source>
</evidence>
<dbReference type="PIRSF" id="PIRSF000137">
    <property type="entry name" value="Alcohol_oxidase"/>
    <property type="match status" value="1"/>
</dbReference>
<proteinExistence type="inferred from homology"/>
<dbReference type="Proteomes" id="UP000327118">
    <property type="component" value="Unassembled WGS sequence"/>
</dbReference>
<dbReference type="Pfam" id="PF00732">
    <property type="entry name" value="GMC_oxred_N"/>
    <property type="match status" value="1"/>
</dbReference>
<dbReference type="InterPro" id="IPR036188">
    <property type="entry name" value="FAD/NAD-bd_sf"/>
</dbReference>
<dbReference type="SUPFAM" id="SSF51905">
    <property type="entry name" value="FAD/NAD(P)-binding domain"/>
    <property type="match status" value="1"/>
</dbReference>
<reference evidence="6" key="1">
    <citation type="submission" date="2019-04" db="EMBL/GenBank/DDBJ databases">
        <title>Friends and foes A comparative genomics studyof 23 Aspergillus species from section Flavi.</title>
        <authorList>
            <consortium name="DOE Joint Genome Institute"/>
            <person name="Kjaerbolling I."/>
            <person name="Vesth T."/>
            <person name="Frisvad J.C."/>
            <person name="Nybo J.L."/>
            <person name="Theobald S."/>
            <person name="Kildgaard S."/>
            <person name="Isbrandt T."/>
            <person name="Kuo A."/>
            <person name="Sato A."/>
            <person name="Lyhne E.K."/>
            <person name="Kogle M.E."/>
            <person name="Wiebenga A."/>
            <person name="Kun R.S."/>
            <person name="Lubbers R.J."/>
            <person name="Makela M.R."/>
            <person name="Barry K."/>
            <person name="Chovatia M."/>
            <person name="Clum A."/>
            <person name="Daum C."/>
            <person name="Haridas S."/>
            <person name="He G."/>
            <person name="LaButti K."/>
            <person name="Lipzen A."/>
            <person name="Mondo S."/>
            <person name="Riley R."/>
            <person name="Salamov A."/>
            <person name="Simmons B.A."/>
            <person name="Magnuson J.K."/>
            <person name="Henrissat B."/>
            <person name="Mortensen U.H."/>
            <person name="Larsen T.O."/>
            <person name="Devries R.P."/>
            <person name="Grigoriev I.V."/>
            <person name="Machida M."/>
            <person name="Baker S.E."/>
            <person name="Andersen M.R."/>
        </authorList>
    </citation>
    <scope>NUCLEOTIDE SEQUENCE [LARGE SCALE GENOMIC DNA]</scope>
    <source>
        <strain evidence="6">CBS 553.77</strain>
    </source>
</reference>
<comment type="similarity">
    <text evidence="1">Belongs to the GMC oxidoreductase family.</text>
</comment>
<evidence type="ECO:0000313" key="6">
    <source>
        <dbReference type="Proteomes" id="UP000327118"/>
    </source>
</evidence>
<dbReference type="Gene3D" id="3.30.560.10">
    <property type="entry name" value="Glucose Oxidase, domain 3"/>
    <property type="match status" value="1"/>
</dbReference>
<name>A0A5N6ZIG4_9EURO</name>
<feature type="binding site" evidence="2">
    <location>
        <begin position="140"/>
        <end position="143"/>
    </location>
    <ligand>
        <name>FAD</name>
        <dbReference type="ChEBI" id="CHEBI:57692"/>
    </ligand>
</feature>